<dbReference type="AlphaFoldDB" id="A0A5C3Q898"/>
<gene>
    <name evidence="1" type="ORF">BDV98DRAFT_572970</name>
</gene>
<dbReference type="Proteomes" id="UP000305067">
    <property type="component" value="Unassembled WGS sequence"/>
</dbReference>
<proteinExistence type="predicted"/>
<protein>
    <submittedName>
        <fullName evidence="1">Uncharacterized protein</fullName>
    </submittedName>
</protein>
<dbReference type="EMBL" id="ML178840">
    <property type="protein sequence ID" value="TFK98314.1"/>
    <property type="molecule type" value="Genomic_DNA"/>
</dbReference>
<organism evidence="1 2">
    <name type="scientific">Pterulicium gracile</name>
    <dbReference type="NCBI Taxonomy" id="1884261"/>
    <lineage>
        <taxon>Eukaryota</taxon>
        <taxon>Fungi</taxon>
        <taxon>Dikarya</taxon>
        <taxon>Basidiomycota</taxon>
        <taxon>Agaricomycotina</taxon>
        <taxon>Agaricomycetes</taxon>
        <taxon>Agaricomycetidae</taxon>
        <taxon>Agaricales</taxon>
        <taxon>Pleurotineae</taxon>
        <taxon>Pterulaceae</taxon>
        <taxon>Pterulicium</taxon>
    </lineage>
</organism>
<evidence type="ECO:0000313" key="2">
    <source>
        <dbReference type="Proteomes" id="UP000305067"/>
    </source>
</evidence>
<name>A0A5C3Q898_9AGAR</name>
<reference evidence="1 2" key="1">
    <citation type="journal article" date="2019" name="Nat. Ecol. Evol.">
        <title>Megaphylogeny resolves global patterns of mushroom evolution.</title>
        <authorList>
            <person name="Varga T."/>
            <person name="Krizsan K."/>
            <person name="Foldi C."/>
            <person name="Dima B."/>
            <person name="Sanchez-Garcia M."/>
            <person name="Sanchez-Ramirez S."/>
            <person name="Szollosi G.J."/>
            <person name="Szarkandi J.G."/>
            <person name="Papp V."/>
            <person name="Albert L."/>
            <person name="Andreopoulos W."/>
            <person name="Angelini C."/>
            <person name="Antonin V."/>
            <person name="Barry K.W."/>
            <person name="Bougher N.L."/>
            <person name="Buchanan P."/>
            <person name="Buyck B."/>
            <person name="Bense V."/>
            <person name="Catcheside P."/>
            <person name="Chovatia M."/>
            <person name="Cooper J."/>
            <person name="Damon W."/>
            <person name="Desjardin D."/>
            <person name="Finy P."/>
            <person name="Geml J."/>
            <person name="Haridas S."/>
            <person name="Hughes K."/>
            <person name="Justo A."/>
            <person name="Karasinski D."/>
            <person name="Kautmanova I."/>
            <person name="Kiss B."/>
            <person name="Kocsube S."/>
            <person name="Kotiranta H."/>
            <person name="LaButti K.M."/>
            <person name="Lechner B.E."/>
            <person name="Liimatainen K."/>
            <person name="Lipzen A."/>
            <person name="Lukacs Z."/>
            <person name="Mihaltcheva S."/>
            <person name="Morgado L.N."/>
            <person name="Niskanen T."/>
            <person name="Noordeloos M.E."/>
            <person name="Ohm R.A."/>
            <person name="Ortiz-Santana B."/>
            <person name="Ovrebo C."/>
            <person name="Racz N."/>
            <person name="Riley R."/>
            <person name="Savchenko A."/>
            <person name="Shiryaev A."/>
            <person name="Soop K."/>
            <person name="Spirin V."/>
            <person name="Szebenyi C."/>
            <person name="Tomsovsky M."/>
            <person name="Tulloss R.E."/>
            <person name="Uehling J."/>
            <person name="Grigoriev I.V."/>
            <person name="Vagvolgyi C."/>
            <person name="Papp T."/>
            <person name="Martin F.M."/>
            <person name="Miettinen O."/>
            <person name="Hibbett D.S."/>
            <person name="Nagy L.G."/>
        </authorList>
    </citation>
    <scope>NUCLEOTIDE SEQUENCE [LARGE SCALE GENOMIC DNA]</scope>
    <source>
        <strain evidence="1 2">CBS 309.79</strain>
    </source>
</reference>
<evidence type="ECO:0000313" key="1">
    <source>
        <dbReference type="EMBL" id="TFK98314.1"/>
    </source>
</evidence>
<sequence length="94" mass="10246">MRQSCFLLVAFDHHHLRFPLGLMSIQAVAPSSSISQHTRSLEDTASPTLFATIPGALVDSRSRSIGLASLVDFAASPAHLDRTCVEYEIREGVH</sequence>
<keyword evidence="2" id="KW-1185">Reference proteome</keyword>
<accession>A0A5C3Q898</accession>